<evidence type="ECO:0000256" key="1">
    <source>
        <dbReference type="SAM" id="Phobius"/>
    </source>
</evidence>
<organism evidence="2 3">
    <name type="scientific">Sediminitomix flava</name>
    <dbReference type="NCBI Taxonomy" id="379075"/>
    <lineage>
        <taxon>Bacteria</taxon>
        <taxon>Pseudomonadati</taxon>
        <taxon>Bacteroidota</taxon>
        <taxon>Cytophagia</taxon>
        <taxon>Cytophagales</taxon>
        <taxon>Flammeovirgaceae</taxon>
        <taxon>Sediminitomix</taxon>
    </lineage>
</organism>
<evidence type="ECO:0000313" key="3">
    <source>
        <dbReference type="Proteomes" id="UP000245535"/>
    </source>
</evidence>
<reference evidence="2 3" key="1">
    <citation type="submission" date="2018-03" db="EMBL/GenBank/DDBJ databases">
        <title>Genomic Encyclopedia of Archaeal and Bacterial Type Strains, Phase II (KMG-II): from individual species to whole genera.</title>
        <authorList>
            <person name="Goeker M."/>
        </authorList>
    </citation>
    <scope>NUCLEOTIDE SEQUENCE [LARGE SCALE GENOMIC DNA]</scope>
    <source>
        <strain evidence="2 3">DSM 28229</strain>
    </source>
</reference>
<keyword evidence="1" id="KW-1133">Transmembrane helix</keyword>
<dbReference type="EMBL" id="QGDO01000002">
    <property type="protein sequence ID" value="PWJ42493.1"/>
    <property type="molecule type" value="Genomic_DNA"/>
</dbReference>
<sequence>MSHQSHINRLKKKARSFFIAGVVLMGIAPVVENELMLIGGMVFVGSSAVLYFKSRRKPKQIITKAQIEALLRRSNNRITVQSLAQLTKTTPDFAEQKLQEYVMDNILDVDVEGTDVVYRRKELY</sequence>
<feature type="transmembrane region" description="Helical" evidence="1">
    <location>
        <begin position="12"/>
        <end position="29"/>
    </location>
</feature>
<dbReference type="RefSeq" id="WP_109616638.1">
    <property type="nucleotide sequence ID" value="NZ_QGDO01000002.1"/>
</dbReference>
<proteinExistence type="predicted"/>
<name>A0A315ZBP1_SEDFL</name>
<accession>A0A315ZBP1</accession>
<keyword evidence="1" id="KW-0472">Membrane</keyword>
<protein>
    <submittedName>
        <fullName evidence="2">Uncharacterized protein</fullName>
    </submittedName>
</protein>
<evidence type="ECO:0000313" key="2">
    <source>
        <dbReference type="EMBL" id="PWJ42493.1"/>
    </source>
</evidence>
<dbReference type="AlphaFoldDB" id="A0A315ZBP1"/>
<keyword evidence="3" id="KW-1185">Reference proteome</keyword>
<keyword evidence="1" id="KW-0812">Transmembrane</keyword>
<gene>
    <name evidence="2" type="ORF">BC781_10234</name>
</gene>
<comment type="caution">
    <text evidence="2">The sequence shown here is derived from an EMBL/GenBank/DDBJ whole genome shotgun (WGS) entry which is preliminary data.</text>
</comment>
<dbReference type="Proteomes" id="UP000245535">
    <property type="component" value="Unassembled WGS sequence"/>
</dbReference>
<feature type="transmembrane region" description="Helical" evidence="1">
    <location>
        <begin position="35"/>
        <end position="52"/>
    </location>
</feature>